<dbReference type="EMBL" id="GL732528">
    <property type="protein sequence ID" value="EFX86903.1"/>
    <property type="molecule type" value="Genomic_DNA"/>
</dbReference>
<dbReference type="Proteomes" id="UP000000305">
    <property type="component" value="Unassembled WGS sequence"/>
</dbReference>
<sequence>MVKAFSKALLYYVLPIFCFIVSGLSQSPLRQDSNHAITGSEKFNTALFPSIADQLKKLSHIRNPRQIDSGKLYMDHSGE</sequence>
<evidence type="ECO:0000313" key="3">
    <source>
        <dbReference type="Proteomes" id="UP000000305"/>
    </source>
</evidence>
<evidence type="ECO:0000256" key="1">
    <source>
        <dbReference type="SAM" id="SignalP"/>
    </source>
</evidence>
<dbReference type="OrthoDB" id="188713at2759"/>
<keyword evidence="3" id="KW-1185">Reference proteome</keyword>
<gene>
    <name evidence="2" type="ORF">DAPPUDRAFT_312329</name>
</gene>
<protein>
    <submittedName>
        <fullName evidence="2">Uncharacterized protein</fullName>
    </submittedName>
</protein>
<reference evidence="2 3" key="1">
    <citation type="journal article" date="2011" name="Science">
        <title>The ecoresponsive genome of Daphnia pulex.</title>
        <authorList>
            <person name="Colbourne J.K."/>
            <person name="Pfrender M.E."/>
            <person name="Gilbert D."/>
            <person name="Thomas W.K."/>
            <person name="Tucker A."/>
            <person name="Oakley T.H."/>
            <person name="Tokishita S."/>
            <person name="Aerts A."/>
            <person name="Arnold G.J."/>
            <person name="Basu M.K."/>
            <person name="Bauer D.J."/>
            <person name="Caceres C.E."/>
            <person name="Carmel L."/>
            <person name="Casola C."/>
            <person name="Choi J.H."/>
            <person name="Detter J.C."/>
            <person name="Dong Q."/>
            <person name="Dusheyko S."/>
            <person name="Eads B.D."/>
            <person name="Frohlich T."/>
            <person name="Geiler-Samerotte K.A."/>
            <person name="Gerlach D."/>
            <person name="Hatcher P."/>
            <person name="Jogdeo S."/>
            <person name="Krijgsveld J."/>
            <person name="Kriventseva E.V."/>
            <person name="Kultz D."/>
            <person name="Laforsch C."/>
            <person name="Lindquist E."/>
            <person name="Lopez J."/>
            <person name="Manak J.R."/>
            <person name="Muller J."/>
            <person name="Pangilinan J."/>
            <person name="Patwardhan R.P."/>
            <person name="Pitluck S."/>
            <person name="Pritham E.J."/>
            <person name="Rechtsteiner A."/>
            <person name="Rho M."/>
            <person name="Rogozin I.B."/>
            <person name="Sakarya O."/>
            <person name="Salamov A."/>
            <person name="Schaack S."/>
            <person name="Shapiro H."/>
            <person name="Shiga Y."/>
            <person name="Skalitzky C."/>
            <person name="Smith Z."/>
            <person name="Souvorov A."/>
            <person name="Sung W."/>
            <person name="Tang Z."/>
            <person name="Tsuchiya D."/>
            <person name="Tu H."/>
            <person name="Vos H."/>
            <person name="Wang M."/>
            <person name="Wolf Y.I."/>
            <person name="Yamagata H."/>
            <person name="Yamada T."/>
            <person name="Ye Y."/>
            <person name="Shaw J.R."/>
            <person name="Andrews J."/>
            <person name="Crease T.J."/>
            <person name="Tang H."/>
            <person name="Lucas S.M."/>
            <person name="Robertson H.M."/>
            <person name="Bork P."/>
            <person name="Koonin E.V."/>
            <person name="Zdobnov E.M."/>
            <person name="Grigoriev I.V."/>
            <person name="Lynch M."/>
            <person name="Boore J.L."/>
        </authorList>
    </citation>
    <scope>NUCLEOTIDE SEQUENCE [LARGE SCALE GENOMIC DNA]</scope>
</reference>
<feature type="chain" id="PRO_5003237016" evidence="1">
    <location>
        <begin position="26"/>
        <end position="79"/>
    </location>
</feature>
<dbReference type="InParanoid" id="E9G0H4"/>
<organism evidence="2 3">
    <name type="scientific">Daphnia pulex</name>
    <name type="common">Water flea</name>
    <dbReference type="NCBI Taxonomy" id="6669"/>
    <lineage>
        <taxon>Eukaryota</taxon>
        <taxon>Metazoa</taxon>
        <taxon>Ecdysozoa</taxon>
        <taxon>Arthropoda</taxon>
        <taxon>Crustacea</taxon>
        <taxon>Branchiopoda</taxon>
        <taxon>Diplostraca</taxon>
        <taxon>Cladocera</taxon>
        <taxon>Anomopoda</taxon>
        <taxon>Daphniidae</taxon>
        <taxon>Daphnia</taxon>
    </lineage>
</organism>
<dbReference type="HOGENOM" id="CLU_2608465_0_0_1"/>
<evidence type="ECO:0000313" key="2">
    <source>
        <dbReference type="EMBL" id="EFX86903.1"/>
    </source>
</evidence>
<name>E9G0H4_DAPPU</name>
<dbReference type="KEGG" id="dpx:DAPPUDRAFT_312329"/>
<accession>E9G0H4</accession>
<feature type="signal peptide" evidence="1">
    <location>
        <begin position="1"/>
        <end position="25"/>
    </location>
</feature>
<keyword evidence="1" id="KW-0732">Signal</keyword>
<dbReference type="AlphaFoldDB" id="E9G0H4"/>
<proteinExistence type="predicted"/>